<proteinExistence type="predicted"/>
<evidence type="ECO:0000313" key="1">
    <source>
        <dbReference type="EMBL" id="KAF3032324.1"/>
    </source>
</evidence>
<dbReference type="AlphaFoldDB" id="A0A9P5BWL2"/>
<name>A0A9P5BWL2_9PLEO</name>
<dbReference type="OrthoDB" id="67027at2759"/>
<comment type="caution">
    <text evidence="1">The sequence shown here is derived from an EMBL/GenBank/DDBJ whole genome shotgun (WGS) entry which is preliminary data.</text>
</comment>
<keyword evidence="2" id="KW-1185">Reference proteome</keyword>
<accession>A0A9P5BWL2</accession>
<evidence type="ECO:0000313" key="2">
    <source>
        <dbReference type="Proteomes" id="UP000758155"/>
    </source>
</evidence>
<organism evidence="1 2">
    <name type="scientific">Didymella heteroderae</name>
    <dbReference type="NCBI Taxonomy" id="1769908"/>
    <lineage>
        <taxon>Eukaryota</taxon>
        <taxon>Fungi</taxon>
        <taxon>Dikarya</taxon>
        <taxon>Ascomycota</taxon>
        <taxon>Pezizomycotina</taxon>
        <taxon>Dothideomycetes</taxon>
        <taxon>Pleosporomycetidae</taxon>
        <taxon>Pleosporales</taxon>
        <taxon>Pleosporineae</taxon>
        <taxon>Didymellaceae</taxon>
        <taxon>Didymella</taxon>
    </lineage>
</organism>
<reference evidence="1" key="1">
    <citation type="submission" date="2019-04" db="EMBL/GenBank/DDBJ databases">
        <title>Sequencing of skin fungus with MAO and IRED activity.</title>
        <authorList>
            <person name="Marsaioli A.J."/>
            <person name="Bonatto J.M.C."/>
            <person name="Reis Junior O."/>
        </authorList>
    </citation>
    <scope>NUCLEOTIDE SEQUENCE</scope>
    <source>
        <strain evidence="1">28M1</strain>
    </source>
</reference>
<sequence length="74" mass="7954">MRRLGQRLHMLEAKFGGGVLGLILDQGLAGTDVGITDKMIMTPNDAEYAKFVDILDKSQGDLLRALSKVVAPAL</sequence>
<dbReference type="Proteomes" id="UP000758155">
    <property type="component" value="Unassembled WGS sequence"/>
</dbReference>
<dbReference type="EMBL" id="SWKV01000104">
    <property type="protein sequence ID" value="KAF3032324.1"/>
    <property type="molecule type" value="Genomic_DNA"/>
</dbReference>
<gene>
    <name evidence="1" type="ORF">E8E12_002884</name>
</gene>
<protein>
    <submittedName>
        <fullName evidence="1">Uncharacterized protein</fullName>
    </submittedName>
</protein>